<evidence type="ECO:0000256" key="1">
    <source>
        <dbReference type="SAM" id="Phobius"/>
    </source>
</evidence>
<keyword evidence="3" id="KW-1185">Reference proteome</keyword>
<keyword evidence="1" id="KW-0812">Transmembrane</keyword>
<dbReference type="Proteomes" id="UP001597012">
    <property type="component" value="Unassembled WGS sequence"/>
</dbReference>
<proteinExistence type="predicted"/>
<sequence length="160" mass="18600">MEDKTAKFRKSVRGIYRLMLILWCFIGIITIIGVYLIADPSLSAFINQEPEKTTIAISGEDDYDRIENGIHVRTGLVDAPGLMETVNNCTNCHSSKLVTQNRMSKERWKATIRWMQETQNLWDLGKNENVIIDYLVENYPERTTGRRENLSEIEWYVLEP</sequence>
<reference evidence="3" key="1">
    <citation type="journal article" date="2019" name="Int. J. Syst. Evol. Microbiol.">
        <title>The Global Catalogue of Microorganisms (GCM) 10K type strain sequencing project: providing services to taxonomists for standard genome sequencing and annotation.</title>
        <authorList>
            <consortium name="The Broad Institute Genomics Platform"/>
            <consortium name="The Broad Institute Genome Sequencing Center for Infectious Disease"/>
            <person name="Wu L."/>
            <person name="Ma J."/>
        </authorList>
    </citation>
    <scope>NUCLEOTIDE SEQUENCE [LARGE SCALE GENOMIC DNA]</scope>
    <source>
        <strain evidence="3">CCUG 61948</strain>
    </source>
</reference>
<dbReference type="Gene3D" id="1.10.760.10">
    <property type="entry name" value="Cytochrome c-like domain"/>
    <property type="match status" value="1"/>
</dbReference>
<accession>A0ABW3B7Y9</accession>
<gene>
    <name evidence="2" type="ORF">ACFQZJ_17020</name>
</gene>
<keyword evidence="1" id="KW-1133">Transmembrane helix</keyword>
<evidence type="ECO:0000313" key="2">
    <source>
        <dbReference type="EMBL" id="MFD0799180.1"/>
    </source>
</evidence>
<dbReference type="InterPro" id="IPR036909">
    <property type="entry name" value="Cyt_c-like_dom_sf"/>
</dbReference>
<dbReference type="RefSeq" id="WP_379936083.1">
    <property type="nucleotide sequence ID" value="NZ_JBHTHY010000014.1"/>
</dbReference>
<comment type="caution">
    <text evidence="2">The sequence shown here is derived from an EMBL/GenBank/DDBJ whole genome shotgun (WGS) entry which is preliminary data.</text>
</comment>
<organism evidence="2 3">
    <name type="scientific">Maribacter chungangensis</name>
    <dbReference type="NCBI Taxonomy" id="1069117"/>
    <lineage>
        <taxon>Bacteria</taxon>
        <taxon>Pseudomonadati</taxon>
        <taxon>Bacteroidota</taxon>
        <taxon>Flavobacteriia</taxon>
        <taxon>Flavobacteriales</taxon>
        <taxon>Flavobacteriaceae</taxon>
        <taxon>Maribacter</taxon>
    </lineage>
</organism>
<evidence type="ECO:0000313" key="3">
    <source>
        <dbReference type="Proteomes" id="UP001597012"/>
    </source>
</evidence>
<name>A0ABW3B7Y9_9FLAO</name>
<feature type="transmembrane region" description="Helical" evidence="1">
    <location>
        <begin position="20"/>
        <end position="38"/>
    </location>
</feature>
<dbReference type="EMBL" id="JBHTHY010000014">
    <property type="protein sequence ID" value="MFD0799180.1"/>
    <property type="molecule type" value="Genomic_DNA"/>
</dbReference>
<dbReference type="SUPFAM" id="SSF46626">
    <property type="entry name" value="Cytochrome c"/>
    <property type="match status" value="1"/>
</dbReference>
<protein>
    <submittedName>
        <fullName evidence="2">Monoheme cytochrome C</fullName>
    </submittedName>
</protein>
<keyword evidence="1" id="KW-0472">Membrane</keyword>